<keyword evidence="17" id="KW-1185">Reference proteome</keyword>
<evidence type="ECO:0000256" key="13">
    <source>
        <dbReference type="HAMAP-Rule" id="MF_00384"/>
    </source>
</evidence>
<feature type="binding site" evidence="13">
    <location>
        <begin position="105"/>
        <end position="115"/>
    </location>
    <ligand>
        <name>ATP</name>
        <dbReference type="ChEBI" id="CHEBI:30616"/>
    </ligand>
</feature>
<name>A0A1H9RH25_9MICO</name>
<dbReference type="OrthoDB" id="9769912at2"/>
<dbReference type="GO" id="GO:0004413">
    <property type="term" value="F:homoserine kinase activity"/>
    <property type="evidence" value="ECO:0007669"/>
    <property type="project" value="UniProtKB-UniRule"/>
</dbReference>
<dbReference type="STRING" id="587636.SAMN05216199_0983"/>
<evidence type="ECO:0000313" key="16">
    <source>
        <dbReference type="EMBL" id="SER72111.1"/>
    </source>
</evidence>
<evidence type="ECO:0000256" key="9">
    <source>
        <dbReference type="ARBA" id="ARBA00022777"/>
    </source>
</evidence>
<dbReference type="InterPro" id="IPR006204">
    <property type="entry name" value="GHMP_kinase_N_dom"/>
</dbReference>
<evidence type="ECO:0000259" key="14">
    <source>
        <dbReference type="Pfam" id="PF00288"/>
    </source>
</evidence>
<evidence type="ECO:0000256" key="12">
    <source>
        <dbReference type="ARBA" id="ARBA00049954"/>
    </source>
</evidence>
<evidence type="ECO:0000256" key="1">
    <source>
        <dbReference type="ARBA" id="ARBA00005015"/>
    </source>
</evidence>
<dbReference type="HAMAP" id="MF_00384">
    <property type="entry name" value="Homoser_kinase"/>
    <property type="match status" value="1"/>
</dbReference>
<dbReference type="PIRSF" id="PIRSF000676">
    <property type="entry name" value="Homoser_kin"/>
    <property type="match status" value="1"/>
</dbReference>
<keyword evidence="7 13" id="KW-0791">Threonine biosynthesis</keyword>
<feature type="domain" description="GHMP kinase N-terminal" evidence="14">
    <location>
        <begin position="82"/>
        <end position="164"/>
    </location>
</feature>
<keyword evidence="9 13" id="KW-0418">Kinase</keyword>
<dbReference type="GO" id="GO:0005524">
    <property type="term" value="F:ATP binding"/>
    <property type="evidence" value="ECO:0007669"/>
    <property type="project" value="UniProtKB-UniRule"/>
</dbReference>
<gene>
    <name evidence="13" type="primary">thrB</name>
    <name evidence="16" type="ORF">SAMN05216199_0983</name>
</gene>
<evidence type="ECO:0000259" key="15">
    <source>
        <dbReference type="Pfam" id="PF08544"/>
    </source>
</evidence>
<dbReference type="EMBL" id="FOHB01000001">
    <property type="protein sequence ID" value="SER72111.1"/>
    <property type="molecule type" value="Genomic_DNA"/>
</dbReference>
<keyword evidence="6 13" id="KW-0808">Transferase</keyword>
<dbReference type="PRINTS" id="PR00958">
    <property type="entry name" value="HOMSERKINASE"/>
</dbReference>
<evidence type="ECO:0000256" key="7">
    <source>
        <dbReference type="ARBA" id="ARBA00022697"/>
    </source>
</evidence>
<evidence type="ECO:0000256" key="8">
    <source>
        <dbReference type="ARBA" id="ARBA00022741"/>
    </source>
</evidence>
<keyword evidence="10 13" id="KW-0067">ATP-binding</keyword>
<dbReference type="SUPFAM" id="SSF55060">
    <property type="entry name" value="GHMP Kinase, C-terminal domain"/>
    <property type="match status" value="1"/>
</dbReference>
<dbReference type="AlphaFoldDB" id="A0A1H9RH25"/>
<dbReference type="InterPro" id="IPR014721">
    <property type="entry name" value="Ribsml_uS5_D2-typ_fold_subgr"/>
</dbReference>
<evidence type="ECO:0000256" key="6">
    <source>
        <dbReference type="ARBA" id="ARBA00022679"/>
    </source>
</evidence>
<dbReference type="InterPro" id="IPR036554">
    <property type="entry name" value="GHMP_kinase_C_sf"/>
</dbReference>
<evidence type="ECO:0000256" key="11">
    <source>
        <dbReference type="ARBA" id="ARBA00049375"/>
    </source>
</evidence>
<evidence type="ECO:0000256" key="3">
    <source>
        <dbReference type="ARBA" id="ARBA00012078"/>
    </source>
</evidence>
<dbReference type="InterPro" id="IPR006203">
    <property type="entry name" value="GHMP_knse_ATP-bd_CS"/>
</dbReference>
<keyword evidence="8 13" id="KW-0547">Nucleotide-binding</keyword>
<sequence>MTQRAAHRLAPGTSVHVRVPASSANLGPGFDSIGLALGIWDECTATVTDDPGLVIEVEGQGAGDVPLDERHLVYRSMLTAWDHLDPADAVEVPRGLHLRCRNVVPHGRGLGSSATAIVTGIAAAQGLSRASERDDRPFDLAFTNDIASMVEGHPDNASASVHGGMTLSWSDDPGETAKAATTTVRVPLHPDVVPVVFIPSETLSTAKARSVLPSHVRLADAAYNSARAALLVHAMRHAPEHLLSATQERLHQEARRPSYPHSMELVDALRREGHAAVISGAGPSVLVLATTTTADAVLDHAGAPGEPSSWKALAPGVPGEGVIVREVTT</sequence>
<dbReference type="PROSITE" id="PS00627">
    <property type="entry name" value="GHMP_KINASES_ATP"/>
    <property type="match status" value="1"/>
</dbReference>
<proteinExistence type="inferred from homology"/>
<dbReference type="Gene3D" id="3.30.230.10">
    <property type="match status" value="1"/>
</dbReference>
<evidence type="ECO:0000313" key="17">
    <source>
        <dbReference type="Proteomes" id="UP000199019"/>
    </source>
</evidence>
<reference evidence="17" key="1">
    <citation type="submission" date="2016-10" db="EMBL/GenBank/DDBJ databases">
        <authorList>
            <person name="Varghese N."/>
            <person name="Submissions S."/>
        </authorList>
    </citation>
    <scope>NUCLEOTIDE SEQUENCE [LARGE SCALE GENOMIC DNA]</scope>
    <source>
        <strain evidence="17">CGMCC 1.6963</strain>
    </source>
</reference>
<comment type="subcellular location">
    <subcellularLocation>
        <location evidence="13">Cytoplasm</location>
    </subcellularLocation>
</comment>
<evidence type="ECO:0000256" key="4">
    <source>
        <dbReference type="ARBA" id="ARBA00017858"/>
    </source>
</evidence>
<keyword evidence="13" id="KW-0963">Cytoplasm</keyword>
<comment type="similarity">
    <text evidence="2 13">Belongs to the GHMP kinase family. Homoserine kinase subfamily.</text>
</comment>
<organism evidence="16 17">
    <name type="scientific">Pedococcus cremeus</name>
    <dbReference type="NCBI Taxonomy" id="587636"/>
    <lineage>
        <taxon>Bacteria</taxon>
        <taxon>Bacillati</taxon>
        <taxon>Actinomycetota</taxon>
        <taxon>Actinomycetes</taxon>
        <taxon>Micrococcales</taxon>
        <taxon>Intrasporangiaceae</taxon>
        <taxon>Pedococcus</taxon>
    </lineage>
</organism>
<dbReference type="NCBIfam" id="TIGR00191">
    <property type="entry name" value="thrB"/>
    <property type="match status" value="1"/>
</dbReference>
<dbReference type="Gene3D" id="3.30.70.890">
    <property type="entry name" value="GHMP kinase, C-terminal domain"/>
    <property type="match status" value="1"/>
</dbReference>
<comment type="pathway">
    <text evidence="1 13">Amino-acid biosynthesis; L-threonine biosynthesis; L-threonine from L-aspartate: step 4/5.</text>
</comment>
<dbReference type="EC" id="2.7.1.39" evidence="3 13"/>
<keyword evidence="5 13" id="KW-0028">Amino-acid biosynthesis</keyword>
<dbReference type="PANTHER" id="PTHR20861">
    <property type="entry name" value="HOMOSERINE/4-DIPHOSPHOCYTIDYL-2-C-METHYL-D-ERYTHRITOL KINASE"/>
    <property type="match status" value="1"/>
</dbReference>
<feature type="domain" description="GHMP kinase C-terminal" evidence="15">
    <location>
        <begin position="242"/>
        <end position="301"/>
    </location>
</feature>
<dbReference type="RefSeq" id="WP_091755791.1">
    <property type="nucleotide sequence ID" value="NZ_FOHB01000001.1"/>
</dbReference>
<evidence type="ECO:0000256" key="5">
    <source>
        <dbReference type="ARBA" id="ARBA00022605"/>
    </source>
</evidence>
<dbReference type="Proteomes" id="UP000199019">
    <property type="component" value="Unassembled WGS sequence"/>
</dbReference>
<accession>A0A1H9RH25</accession>
<dbReference type="Pfam" id="PF08544">
    <property type="entry name" value="GHMP_kinases_C"/>
    <property type="match status" value="1"/>
</dbReference>
<dbReference type="GO" id="GO:0009088">
    <property type="term" value="P:threonine biosynthetic process"/>
    <property type="evidence" value="ECO:0007669"/>
    <property type="project" value="UniProtKB-UniRule"/>
</dbReference>
<comment type="function">
    <text evidence="12 13">Catalyzes the ATP-dependent phosphorylation of L-homoserine to L-homoserine phosphate.</text>
</comment>
<dbReference type="InterPro" id="IPR013750">
    <property type="entry name" value="GHMP_kinase_C_dom"/>
</dbReference>
<dbReference type="PANTHER" id="PTHR20861:SF1">
    <property type="entry name" value="HOMOSERINE KINASE"/>
    <property type="match status" value="1"/>
</dbReference>
<dbReference type="InterPro" id="IPR000870">
    <property type="entry name" value="Homoserine_kinase"/>
</dbReference>
<dbReference type="SUPFAM" id="SSF54211">
    <property type="entry name" value="Ribosomal protein S5 domain 2-like"/>
    <property type="match status" value="1"/>
</dbReference>
<comment type="catalytic activity">
    <reaction evidence="11 13">
        <text>L-homoserine + ATP = O-phospho-L-homoserine + ADP + H(+)</text>
        <dbReference type="Rhea" id="RHEA:13985"/>
        <dbReference type="ChEBI" id="CHEBI:15378"/>
        <dbReference type="ChEBI" id="CHEBI:30616"/>
        <dbReference type="ChEBI" id="CHEBI:57476"/>
        <dbReference type="ChEBI" id="CHEBI:57590"/>
        <dbReference type="ChEBI" id="CHEBI:456216"/>
        <dbReference type="EC" id="2.7.1.39"/>
    </reaction>
</comment>
<dbReference type="UniPathway" id="UPA00050">
    <property type="reaction ID" value="UER00064"/>
</dbReference>
<dbReference type="Pfam" id="PF00288">
    <property type="entry name" value="GHMP_kinases_N"/>
    <property type="match status" value="1"/>
</dbReference>
<evidence type="ECO:0000256" key="2">
    <source>
        <dbReference type="ARBA" id="ARBA00007370"/>
    </source>
</evidence>
<dbReference type="InterPro" id="IPR020568">
    <property type="entry name" value="Ribosomal_Su5_D2-typ_SF"/>
</dbReference>
<dbReference type="GO" id="GO:0005737">
    <property type="term" value="C:cytoplasm"/>
    <property type="evidence" value="ECO:0007669"/>
    <property type="project" value="UniProtKB-SubCell"/>
</dbReference>
<protein>
    <recommendedName>
        <fullName evidence="4 13">Homoserine kinase</fullName>
        <shortName evidence="13">HK</shortName>
        <shortName evidence="13">HSK</shortName>
        <ecNumber evidence="3 13">2.7.1.39</ecNumber>
    </recommendedName>
</protein>
<evidence type="ECO:0000256" key="10">
    <source>
        <dbReference type="ARBA" id="ARBA00022840"/>
    </source>
</evidence>